<dbReference type="PANTHER" id="PTHR46732:SF8">
    <property type="entry name" value="ATP-DEPENDENT PROTEASE LA (LON) DOMAIN PROTEIN"/>
    <property type="match status" value="1"/>
</dbReference>
<dbReference type="Gene3D" id="2.160.20.80">
    <property type="entry name" value="E3 ubiquitin-protein ligase SopA"/>
    <property type="match status" value="1"/>
</dbReference>
<name>A0AA36ID86_9DINO</name>
<dbReference type="Proteomes" id="UP001178507">
    <property type="component" value="Unassembled WGS sequence"/>
</dbReference>
<gene>
    <name evidence="2" type="ORF">EVOR1521_LOCUS11473</name>
</gene>
<evidence type="ECO:0000313" key="3">
    <source>
        <dbReference type="Proteomes" id="UP001178507"/>
    </source>
</evidence>
<dbReference type="PANTHER" id="PTHR46732">
    <property type="entry name" value="ATP-DEPENDENT PROTEASE LA (LON) DOMAIN PROTEIN"/>
    <property type="match status" value="1"/>
</dbReference>
<comment type="caution">
    <text evidence="2">The sequence shown here is derived from an EMBL/GenBank/DDBJ whole genome shotgun (WGS) entry which is preliminary data.</text>
</comment>
<organism evidence="2 3">
    <name type="scientific">Effrenium voratum</name>
    <dbReference type="NCBI Taxonomy" id="2562239"/>
    <lineage>
        <taxon>Eukaryota</taxon>
        <taxon>Sar</taxon>
        <taxon>Alveolata</taxon>
        <taxon>Dinophyceae</taxon>
        <taxon>Suessiales</taxon>
        <taxon>Symbiodiniaceae</taxon>
        <taxon>Effrenium</taxon>
    </lineage>
</organism>
<evidence type="ECO:0000259" key="1">
    <source>
        <dbReference type="Pfam" id="PF02190"/>
    </source>
</evidence>
<accession>A0AA36ID86</accession>
<dbReference type="SUPFAM" id="SSF88697">
    <property type="entry name" value="PUA domain-like"/>
    <property type="match status" value="1"/>
</dbReference>
<proteinExistence type="predicted"/>
<feature type="domain" description="Lon N-terminal" evidence="1">
    <location>
        <begin position="330"/>
        <end position="476"/>
    </location>
</feature>
<dbReference type="Pfam" id="PF02190">
    <property type="entry name" value="LON_substr_bdg"/>
    <property type="match status" value="1"/>
</dbReference>
<dbReference type="AlphaFoldDB" id="A0AA36ID86"/>
<reference evidence="2" key="1">
    <citation type="submission" date="2023-08" db="EMBL/GenBank/DDBJ databases">
        <authorList>
            <person name="Chen Y."/>
            <person name="Shah S."/>
            <person name="Dougan E. K."/>
            <person name="Thang M."/>
            <person name="Chan C."/>
        </authorList>
    </citation>
    <scope>NUCLEOTIDE SEQUENCE</scope>
</reference>
<dbReference type="Gene3D" id="2.30.130.40">
    <property type="entry name" value="LON domain-like"/>
    <property type="match status" value="1"/>
</dbReference>
<sequence>MVEPQNSEELQRGEQDAQGRYLLEGPSRKDAFALLVECVRQGGFISAPDMARRVQELDLEARIEACRFVDYYLLPGRSKMQLTKELFGSLVGSEVFPREVLDLECLGLCRSEMIMERIQLSNLHIKNLRLENSHVKRIEVTSCFLLDCDFSVTVTSSEVTISNSRLENVQLGVFAMITSVKESCQLLRCNLRVVEELFVSESELDSCTFRGSDEDRKDRQFISAVFQQSELHGALWQRGWAVTDAPGSSKKRGLVTLAQKLTSQPPAHHSGDAAATVRCQVVWVSLSACASRARSRFRRAPRTRRHGMEWEAVEWLDLEDGSGVHAGGTELPLMPLPAVYLPSPSQQLMVSEKRYLKLYDDILLNGSRMFVVSHSQGSKVARMGLAFKLKDLKDVSADTHGHFKYAAEHEVPCRVRILSVLNAEAGSSKDQYLRAEVELLEDEDPEASLPALHRIRGKLQDALAMQGQEQQDPELGNLARKLRLASVLRSPGFWAGSPDLCSMLASIQGFRLQLSVRKMREHVKRLTEQWAAENPEGLEALKVDPEVLPTSIRAQGKRAQELMSEGAQELQCTFQRILQARELTQRAALLESAVGEELQRMRTLQSLNSILGQRDADITFPFDKAVCEQTYFHGRLLRMTKGGASISLKRARLRTLPRIDSEGKINLSLEDCDILESLTFQNMRLQLRGLHFRKPCDFLEVEFPDQICDIDFPRGCKFYNVRFKEGLQACVTNGCRFEYCNLGYGQDAVADCLMTQCHFQACRFPFLEDNSPVANIAGSNFIACRIQWSGPFAHEESFVINSHWLRKWNLAGCTVSDTAIG</sequence>
<dbReference type="EMBL" id="CAUJNA010001136">
    <property type="protein sequence ID" value="CAJ1384653.1"/>
    <property type="molecule type" value="Genomic_DNA"/>
</dbReference>
<dbReference type="InterPro" id="IPR003111">
    <property type="entry name" value="Lon_prtase_N"/>
</dbReference>
<keyword evidence="3" id="KW-1185">Reference proteome</keyword>
<protein>
    <recommendedName>
        <fullName evidence="1">Lon N-terminal domain-containing protein</fullName>
    </recommendedName>
</protein>
<evidence type="ECO:0000313" key="2">
    <source>
        <dbReference type="EMBL" id="CAJ1384653.1"/>
    </source>
</evidence>
<dbReference type="InterPro" id="IPR015947">
    <property type="entry name" value="PUA-like_sf"/>
</dbReference>
<dbReference type="InterPro" id="IPR046336">
    <property type="entry name" value="Lon_prtase_N_sf"/>
</dbReference>